<sequence>MGRHGTTRRGKTLAKQQHQQKERKHHARFQQGQAKGNGAVQGSDDVQRRATRPREDVDQCGEGVLGTAVAAGQLPVVPATGPAPSYWQKPRRRARVGFNNPHERRSGGRVAGHRRARTGGPVQPSHGTSSALASVRETGAAVVDFVLVGALVTVIFVALLQLALVLHVRNTMADAASSAARYGALGDRTAADAKDRAIHLMDAALGPGYVQDVSVSIDTQDGLDILQVSLNAPLPLIGLFGPARSLEMTGHAVITR</sequence>
<keyword evidence="5" id="KW-1185">Reference proteome</keyword>
<feature type="compositionally biased region" description="Basic residues" evidence="1">
    <location>
        <begin position="1"/>
        <end position="12"/>
    </location>
</feature>
<dbReference type="EMBL" id="QHLZ01000007">
    <property type="protein sequence ID" value="PXA64905.1"/>
    <property type="molecule type" value="Genomic_DNA"/>
</dbReference>
<comment type="caution">
    <text evidence="4">The sequence shown here is derived from an EMBL/GenBank/DDBJ whole genome shotgun (WGS) entry which is preliminary data.</text>
</comment>
<evidence type="ECO:0000313" key="5">
    <source>
        <dbReference type="Proteomes" id="UP000246303"/>
    </source>
</evidence>
<keyword evidence="2" id="KW-0812">Transmembrane</keyword>
<evidence type="ECO:0000259" key="3">
    <source>
        <dbReference type="Pfam" id="PF07811"/>
    </source>
</evidence>
<dbReference type="InterPro" id="IPR012495">
    <property type="entry name" value="TadE-like_dom"/>
</dbReference>
<name>A0A2V3DPP0_9MICC</name>
<evidence type="ECO:0000256" key="1">
    <source>
        <dbReference type="SAM" id="MobiDB-lite"/>
    </source>
</evidence>
<protein>
    <recommendedName>
        <fullName evidence="3">TadE-like domain-containing protein</fullName>
    </recommendedName>
</protein>
<keyword evidence="2" id="KW-1133">Transmembrane helix</keyword>
<dbReference type="Pfam" id="PF07811">
    <property type="entry name" value="TadE"/>
    <property type="match status" value="1"/>
</dbReference>
<accession>A0A2V3DPP0</accession>
<proteinExistence type="predicted"/>
<organism evidence="4 5">
    <name type="scientific">Arthrobacter psychrochitiniphilus</name>
    <dbReference type="NCBI Taxonomy" id="291045"/>
    <lineage>
        <taxon>Bacteria</taxon>
        <taxon>Bacillati</taxon>
        <taxon>Actinomycetota</taxon>
        <taxon>Actinomycetes</taxon>
        <taxon>Micrococcales</taxon>
        <taxon>Micrococcaceae</taxon>
        <taxon>Arthrobacter</taxon>
    </lineage>
</organism>
<evidence type="ECO:0000256" key="2">
    <source>
        <dbReference type="SAM" id="Phobius"/>
    </source>
</evidence>
<dbReference type="OrthoDB" id="3254574at2"/>
<feature type="domain" description="TadE-like" evidence="3">
    <location>
        <begin position="139"/>
        <end position="181"/>
    </location>
</feature>
<keyword evidence="2" id="KW-0472">Membrane</keyword>
<gene>
    <name evidence="4" type="ORF">CVS29_11935</name>
</gene>
<feature type="region of interest" description="Disordered" evidence="1">
    <location>
        <begin position="98"/>
        <end position="129"/>
    </location>
</feature>
<evidence type="ECO:0000313" key="4">
    <source>
        <dbReference type="EMBL" id="PXA64905.1"/>
    </source>
</evidence>
<feature type="compositionally biased region" description="Basic and acidic residues" evidence="1">
    <location>
        <begin position="45"/>
        <end position="57"/>
    </location>
</feature>
<feature type="region of interest" description="Disordered" evidence="1">
    <location>
        <begin position="1"/>
        <end position="61"/>
    </location>
</feature>
<dbReference type="Proteomes" id="UP000246303">
    <property type="component" value="Unassembled WGS sequence"/>
</dbReference>
<dbReference type="AlphaFoldDB" id="A0A2V3DPP0"/>
<reference evidence="4 5" key="1">
    <citation type="submission" date="2018-05" db="EMBL/GenBank/DDBJ databases">
        <title>Genetic diversity of glacier-inhabiting Cryobacterium bacteria in China and description of Cryobacterium mengkeensis sp. nov. and Arthrobacter glacialis sp. nov.</title>
        <authorList>
            <person name="Liu Q."/>
            <person name="Xin Y.-H."/>
        </authorList>
    </citation>
    <scope>NUCLEOTIDE SEQUENCE [LARGE SCALE GENOMIC DNA]</scope>
    <source>
        <strain evidence="4 5">GP3</strain>
    </source>
</reference>
<feature type="transmembrane region" description="Helical" evidence="2">
    <location>
        <begin position="145"/>
        <end position="166"/>
    </location>
</feature>